<name>A0AAP0XDD5_9PSED</name>
<feature type="signal peptide" evidence="15">
    <location>
        <begin position="1"/>
        <end position="30"/>
    </location>
</feature>
<evidence type="ECO:0000256" key="7">
    <source>
        <dbReference type="ARBA" id="ARBA00023004"/>
    </source>
</evidence>
<dbReference type="PROSITE" id="PS01156">
    <property type="entry name" value="TONB_DEPENDENT_REC_2"/>
    <property type="match status" value="1"/>
</dbReference>
<evidence type="ECO:0000259" key="17">
    <source>
        <dbReference type="Pfam" id="PF07715"/>
    </source>
</evidence>
<sequence length="775" mass="84378">MKRQFNHRPHFALRPPAALLLLMCQSFAWAEGEPVTTSVQAEPDTHLEKVTVSARRREEDAQSIPTPMTTLGGQQLEEQRIYRLQDLQQYLPSVNVAYSQPRVSNVAVRGIGNNQVGEGMEGSTGIYIDNVYMARSGMVAFDLLDIEQAELLRGPQGTLFGKNTTAGVINISTRKPTFTPERSVELSGGEFGYVQSKGTVSGPLSDNLAGRLSVYRTRDDGYVDNLHDSRRFNGGEREGTRGQLLFEPNEDFSLRWIADYNQEDSTNGIITLLGAADRYRERTRLIGATSVEAGSGKANIDSAQGINVFQGGTSLEANWKLAGGYNLTSVSAYRYWHFLPHNDSDLSDQPAILDGGTEVTTRQYSQELRLASPVGERFDYVLGAYLYRQNTGNKNFTDYGPLADLYLTGVDRGIYNNVSTQMNGKVNTDSYALFAQGNWHLTDRLTFTAGARATYEEKSARVHRFAPAGGASLTSGLQAARDAQMGAFDTGEFGLHSVSPSGLLSLSYEFDEDLLGYASLAHGEKSGAINLASPAAGLGAESLMIGPERLNDAELGFKSTLFDRRLQLNANLFWIGVHGYQATTRTLTAGSTLPVNVMANAGKVRSRGAELDISWLPIAGLTLNLNGSYNDVRYLSFKNAPCPAEVTTVNASATCDLTGQPVVGASRWIGNLNGRYQWNIGDRLQPYLTASYSYRSEATGTLDNSQLSRIDGYGLVNLSGGIRFDAGDGQVDASLWVRNLTDKTYFLTASAVTNGAYTGSIGTPRMAGMTVRYDF</sequence>
<dbReference type="Pfam" id="PF00593">
    <property type="entry name" value="TonB_dep_Rec_b-barrel"/>
    <property type="match status" value="1"/>
</dbReference>
<proteinExistence type="inferred from homology"/>
<evidence type="ECO:0000256" key="4">
    <source>
        <dbReference type="ARBA" id="ARBA00022496"/>
    </source>
</evidence>
<comment type="similarity">
    <text evidence="12 14">Belongs to the TonB-dependent receptor family.</text>
</comment>
<evidence type="ECO:0000256" key="5">
    <source>
        <dbReference type="ARBA" id="ARBA00022692"/>
    </source>
</evidence>
<dbReference type="CDD" id="cd01347">
    <property type="entry name" value="ligand_gated_channel"/>
    <property type="match status" value="1"/>
</dbReference>
<organism evidence="18 19">
    <name type="scientific">Pseudomonas donghuensis</name>
    <dbReference type="NCBI Taxonomy" id="1163398"/>
    <lineage>
        <taxon>Bacteria</taxon>
        <taxon>Pseudomonadati</taxon>
        <taxon>Pseudomonadota</taxon>
        <taxon>Gammaproteobacteria</taxon>
        <taxon>Pseudomonadales</taxon>
        <taxon>Pseudomonadaceae</taxon>
        <taxon>Pseudomonas</taxon>
    </lineage>
</organism>
<dbReference type="InterPro" id="IPR000531">
    <property type="entry name" value="Beta-barrel_TonB"/>
</dbReference>
<dbReference type="InterPro" id="IPR036942">
    <property type="entry name" value="Beta-barrel_TonB_sf"/>
</dbReference>
<dbReference type="GO" id="GO:0009279">
    <property type="term" value="C:cell outer membrane"/>
    <property type="evidence" value="ECO:0007669"/>
    <property type="project" value="UniProtKB-SubCell"/>
</dbReference>
<keyword evidence="3 12" id="KW-1134">Transmembrane beta strand</keyword>
<feature type="chain" id="PRO_5042911467" evidence="15">
    <location>
        <begin position="31"/>
        <end position="775"/>
    </location>
</feature>
<dbReference type="Gene3D" id="2.40.170.20">
    <property type="entry name" value="TonB-dependent receptor, beta-barrel domain"/>
    <property type="match status" value="1"/>
</dbReference>
<keyword evidence="9 14" id="KW-0798">TonB box</keyword>
<evidence type="ECO:0000256" key="11">
    <source>
        <dbReference type="ARBA" id="ARBA00023237"/>
    </source>
</evidence>
<keyword evidence="11 12" id="KW-0998">Cell outer membrane</keyword>
<evidence type="ECO:0000256" key="8">
    <source>
        <dbReference type="ARBA" id="ARBA00023065"/>
    </source>
</evidence>
<accession>A0AAP0XDD5</accession>
<dbReference type="Proteomes" id="UP000027121">
    <property type="component" value="Chromosome"/>
</dbReference>
<keyword evidence="8" id="KW-0406">Ion transport</keyword>
<feature type="domain" description="TonB-dependent receptor plug" evidence="17">
    <location>
        <begin position="61"/>
        <end position="168"/>
    </location>
</feature>
<dbReference type="GeneID" id="98283041"/>
<keyword evidence="2 12" id="KW-0813">Transport</keyword>
<evidence type="ECO:0000256" key="12">
    <source>
        <dbReference type="PROSITE-ProRule" id="PRU01360"/>
    </source>
</evidence>
<comment type="subcellular location">
    <subcellularLocation>
        <location evidence="1 12">Cell outer membrane</location>
        <topology evidence="1 12">Multi-pass membrane protein</topology>
    </subcellularLocation>
</comment>
<evidence type="ECO:0000256" key="9">
    <source>
        <dbReference type="ARBA" id="ARBA00023077"/>
    </source>
</evidence>
<feature type="short sequence motif" description="TonB C-terminal box" evidence="13">
    <location>
        <begin position="758"/>
        <end position="775"/>
    </location>
</feature>
<evidence type="ECO:0000256" key="1">
    <source>
        <dbReference type="ARBA" id="ARBA00004571"/>
    </source>
</evidence>
<keyword evidence="18" id="KW-0675">Receptor</keyword>
<dbReference type="InterPro" id="IPR010917">
    <property type="entry name" value="TonB_rcpt_CS"/>
</dbReference>
<dbReference type="KEGG" id="pdw:BV82_3307"/>
<keyword evidence="4" id="KW-0410">Iron transport</keyword>
<gene>
    <name evidence="18" type="ORF">BV82_3307</name>
</gene>
<dbReference type="PANTHER" id="PTHR32552:SF81">
    <property type="entry name" value="TONB-DEPENDENT OUTER MEMBRANE RECEPTOR"/>
    <property type="match status" value="1"/>
</dbReference>
<dbReference type="SUPFAM" id="SSF56935">
    <property type="entry name" value="Porins"/>
    <property type="match status" value="1"/>
</dbReference>
<dbReference type="PANTHER" id="PTHR32552">
    <property type="entry name" value="FERRICHROME IRON RECEPTOR-RELATED"/>
    <property type="match status" value="1"/>
</dbReference>
<dbReference type="AlphaFoldDB" id="A0AAP0XDD5"/>
<dbReference type="EMBL" id="CP071706">
    <property type="protein sequence ID" value="KDN98580.1"/>
    <property type="molecule type" value="Genomic_DNA"/>
</dbReference>
<evidence type="ECO:0000256" key="3">
    <source>
        <dbReference type="ARBA" id="ARBA00022452"/>
    </source>
</evidence>
<evidence type="ECO:0000313" key="18">
    <source>
        <dbReference type="EMBL" id="KDN98580.1"/>
    </source>
</evidence>
<evidence type="ECO:0000313" key="19">
    <source>
        <dbReference type="Proteomes" id="UP000027121"/>
    </source>
</evidence>
<protein>
    <submittedName>
        <fullName evidence="18">TonB-dependent receptor</fullName>
    </submittedName>
</protein>
<keyword evidence="19" id="KW-1185">Reference proteome</keyword>
<keyword evidence="5 12" id="KW-0812">Transmembrane</keyword>
<dbReference type="InterPro" id="IPR012910">
    <property type="entry name" value="Plug_dom"/>
</dbReference>
<keyword evidence="6 15" id="KW-0732">Signal</keyword>
<keyword evidence="7" id="KW-0408">Iron</keyword>
<feature type="domain" description="TonB-dependent receptor-like beta-barrel" evidence="16">
    <location>
        <begin position="307"/>
        <end position="740"/>
    </location>
</feature>
<dbReference type="PROSITE" id="PS52016">
    <property type="entry name" value="TONB_DEPENDENT_REC_3"/>
    <property type="match status" value="1"/>
</dbReference>
<reference evidence="18 19" key="2">
    <citation type="journal article" date="2016" name="Front. Microbiol.">
        <title>When Genome-Based Approach Meets the 'Old but Good': Revealing Genes Involved in the Antibacterial Activity of Pseudomonas sp. P482 against Soft Rot Pathogens.</title>
        <authorList>
            <person name="Krzyzanowska D.M."/>
            <person name="Ossowicki A."/>
            <person name="Rajewska M."/>
            <person name="Maciag T."/>
            <person name="Jablonska M."/>
            <person name="Obuchowski M."/>
            <person name="Heeb S."/>
            <person name="Jafra S."/>
        </authorList>
    </citation>
    <scope>NUCLEOTIDE SEQUENCE [LARGE SCALE GENOMIC DNA]</scope>
    <source>
        <strain evidence="18 19">P482</strain>
    </source>
</reference>
<evidence type="ECO:0000259" key="16">
    <source>
        <dbReference type="Pfam" id="PF00593"/>
    </source>
</evidence>
<reference evidence="18 19" key="1">
    <citation type="journal article" date="2014" name="Genome Announc.">
        <title>Genome Sequence of Pseudomonas sp. Strain P482, a Tomato Rhizosphere Isolate with Broad-Spectrum Antimicrobial Activity.</title>
        <authorList>
            <person name="Krzyzanowska D.M."/>
            <person name="Ossowicki A."/>
            <person name="Jafra S."/>
        </authorList>
    </citation>
    <scope>NUCLEOTIDE SEQUENCE [LARGE SCALE GENOMIC DNA]</scope>
    <source>
        <strain evidence="18 19">P482</strain>
    </source>
</reference>
<evidence type="ECO:0000256" key="15">
    <source>
        <dbReference type="SAM" id="SignalP"/>
    </source>
</evidence>
<dbReference type="InterPro" id="IPR039426">
    <property type="entry name" value="TonB-dep_rcpt-like"/>
</dbReference>
<dbReference type="GO" id="GO:0006826">
    <property type="term" value="P:iron ion transport"/>
    <property type="evidence" value="ECO:0007669"/>
    <property type="project" value="UniProtKB-KW"/>
</dbReference>
<evidence type="ECO:0000256" key="14">
    <source>
        <dbReference type="RuleBase" id="RU003357"/>
    </source>
</evidence>
<dbReference type="RefSeq" id="WP_036995952.1">
    <property type="nucleotide sequence ID" value="NZ_CP071706.1"/>
</dbReference>
<dbReference type="Pfam" id="PF07715">
    <property type="entry name" value="Plug"/>
    <property type="match status" value="1"/>
</dbReference>
<keyword evidence="10 12" id="KW-0472">Membrane</keyword>
<evidence type="ECO:0000256" key="10">
    <source>
        <dbReference type="ARBA" id="ARBA00023136"/>
    </source>
</evidence>
<evidence type="ECO:0000256" key="2">
    <source>
        <dbReference type="ARBA" id="ARBA00022448"/>
    </source>
</evidence>
<evidence type="ECO:0000256" key="13">
    <source>
        <dbReference type="PROSITE-ProRule" id="PRU10144"/>
    </source>
</evidence>
<evidence type="ECO:0000256" key="6">
    <source>
        <dbReference type="ARBA" id="ARBA00022729"/>
    </source>
</evidence>